<feature type="region of interest" description="Disordered" evidence="14">
    <location>
        <begin position="748"/>
        <end position="780"/>
    </location>
</feature>
<feature type="compositionally biased region" description="Polar residues" evidence="14">
    <location>
        <begin position="468"/>
        <end position="478"/>
    </location>
</feature>
<evidence type="ECO:0000256" key="13">
    <source>
        <dbReference type="ARBA" id="ARBA00039247"/>
    </source>
</evidence>
<dbReference type="GO" id="GO:0010008">
    <property type="term" value="C:endosome membrane"/>
    <property type="evidence" value="ECO:0007669"/>
    <property type="project" value="UniProtKB-SubCell"/>
</dbReference>
<keyword evidence="5" id="KW-0926">Vacuole</keyword>
<evidence type="ECO:0000256" key="7">
    <source>
        <dbReference type="ARBA" id="ARBA00022737"/>
    </source>
</evidence>
<dbReference type="GO" id="GO:0015031">
    <property type="term" value="P:protein transport"/>
    <property type="evidence" value="ECO:0007669"/>
    <property type="project" value="UniProtKB-KW"/>
</dbReference>
<dbReference type="InterPro" id="IPR001680">
    <property type="entry name" value="WD40_rpt"/>
</dbReference>
<comment type="caution">
    <text evidence="16">The sequence shown here is derived from an EMBL/GenBank/DDBJ whole genome shotgun (WGS) entry which is preliminary data.</text>
</comment>
<keyword evidence="11" id="KW-0472">Membrane</keyword>
<organism evidence="16 17">
    <name type="scientific">Puccinia graminis f. sp. tritici</name>
    <dbReference type="NCBI Taxonomy" id="56615"/>
    <lineage>
        <taxon>Eukaryota</taxon>
        <taxon>Fungi</taxon>
        <taxon>Dikarya</taxon>
        <taxon>Basidiomycota</taxon>
        <taxon>Pucciniomycotina</taxon>
        <taxon>Pucciniomycetes</taxon>
        <taxon>Pucciniales</taxon>
        <taxon>Pucciniaceae</taxon>
        <taxon>Puccinia</taxon>
    </lineage>
</organism>
<dbReference type="FunFam" id="2.130.10.10:FF:000965">
    <property type="entry name" value="Autophagy-like protein 18 Atg18"/>
    <property type="match status" value="1"/>
</dbReference>
<evidence type="ECO:0000256" key="2">
    <source>
        <dbReference type="ARBA" id="ARBA00004481"/>
    </source>
</evidence>
<gene>
    <name evidence="16" type="primary">ATG18_2</name>
    <name evidence="16" type="ORF">PGT21_036148</name>
</gene>
<proteinExistence type="inferred from homology"/>
<dbReference type="SMART" id="SM00320">
    <property type="entry name" value="WD40"/>
    <property type="match status" value="2"/>
</dbReference>
<feature type="compositionally biased region" description="Basic and acidic residues" evidence="14">
    <location>
        <begin position="756"/>
        <end position="780"/>
    </location>
</feature>
<dbReference type="InterPro" id="IPR036322">
    <property type="entry name" value="WD40_repeat_dom_sf"/>
</dbReference>
<keyword evidence="10" id="KW-0072">Autophagy</keyword>
<feature type="compositionally biased region" description="Polar residues" evidence="14">
    <location>
        <begin position="1165"/>
        <end position="1175"/>
    </location>
</feature>
<feature type="compositionally biased region" description="Polar residues" evidence="14">
    <location>
        <begin position="416"/>
        <end position="426"/>
    </location>
</feature>
<dbReference type="OrthoDB" id="1667587at2759"/>
<feature type="region of interest" description="Disordered" evidence="14">
    <location>
        <begin position="1512"/>
        <end position="1550"/>
    </location>
</feature>
<feature type="region of interest" description="Disordered" evidence="14">
    <location>
        <begin position="652"/>
        <end position="730"/>
    </location>
</feature>
<dbReference type="Pfam" id="PF21032">
    <property type="entry name" value="PROPPIN"/>
    <property type="match status" value="2"/>
</dbReference>
<evidence type="ECO:0000256" key="3">
    <source>
        <dbReference type="ARBA" id="ARBA00004623"/>
    </source>
</evidence>
<protein>
    <recommendedName>
        <fullName evidence="13">Autophagy-related protein 18</fullName>
    </recommendedName>
</protein>
<keyword evidence="4" id="KW-0813">Transport</keyword>
<feature type="compositionally biased region" description="Basic residues" evidence="14">
    <location>
        <begin position="717"/>
        <end position="728"/>
    </location>
</feature>
<evidence type="ECO:0000256" key="6">
    <source>
        <dbReference type="ARBA" id="ARBA00022574"/>
    </source>
</evidence>
<comment type="similarity">
    <text evidence="12">Belongs to the WD repeat PROPPIN family.</text>
</comment>
<feature type="compositionally biased region" description="Polar residues" evidence="14">
    <location>
        <begin position="379"/>
        <end position="399"/>
    </location>
</feature>
<feature type="compositionally biased region" description="Basic and acidic residues" evidence="14">
    <location>
        <begin position="402"/>
        <end position="415"/>
    </location>
</feature>
<dbReference type="GO" id="GO:0006914">
    <property type="term" value="P:autophagy"/>
    <property type="evidence" value="ECO:0007669"/>
    <property type="project" value="UniProtKB-KW"/>
</dbReference>
<dbReference type="Gene3D" id="2.130.10.10">
    <property type="entry name" value="YVTN repeat-like/Quinoprotein amine dehydrogenase"/>
    <property type="match status" value="1"/>
</dbReference>
<name>A0A5B0NGN6_PUCGR</name>
<keyword evidence="17" id="KW-1185">Reference proteome</keyword>
<feature type="chain" id="PRO_5022919201" description="Autophagy-related protein 18" evidence="15">
    <location>
        <begin position="26"/>
        <end position="1621"/>
    </location>
</feature>
<keyword evidence="9" id="KW-0653">Protein transport</keyword>
<comment type="subcellular location">
    <subcellularLocation>
        <location evidence="2">Endosome membrane</location>
        <topology evidence="2">Peripheral membrane protein</topology>
    </subcellularLocation>
    <subcellularLocation>
        <location evidence="3">Preautophagosomal structure membrane</location>
        <topology evidence="3">Peripheral membrane protein</topology>
    </subcellularLocation>
    <subcellularLocation>
        <location evidence="1">Vacuole membrane</location>
        <topology evidence="1">Peripheral membrane protein</topology>
    </subcellularLocation>
</comment>
<dbReference type="SUPFAM" id="SSF50978">
    <property type="entry name" value="WD40 repeat-like"/>
    <property type="match status" value="1"/>
</dbReference>
<accession>A0A5B0NGN6</accession>
<keyword evidence="6" id="KW-0853">WD repeat</keyword>
<feature type="region of interest" description="Disordered" evidence="14">
    <location>
        <begin position="224"/>
        <end position="479"/>
    </location>
</feature>
<evidence type="ECO:0000313" key="17">
    <source>
        <dbReference type="Proteomes" id="UP000324748"/>
    </source>
</evidence>
<evidence type="ECO:0000256" key="14">
    <source>
        <dbReference type="SAM" id="MobiDB-lite"/>
    </source>
</evidence>
<evidence type="ECO:0000313" key="16">
    <source>
        <dbReference type="EMBL" id="KAA1087732.1"/>
    </source>
</evidence>
<feature type="region of interest" description="Disordered" evidence="14">
    <location>
        <begin position="1165"/>
        <end position="1214"/>
    </location>
</feature>
<dbReference type="EMBL" id="VSWC01000105">
    <property type="protein sequence ID" value="KAA1087732.1"/>
    <property type="molecule type" value="Genomic_DNA"/>
</dbReference>
<reference evidence="16 17" key="1">
    <citation type="submission" date="2019-05" db="EMBL/GenBank/DDBJ databases">
        <title>Emergence of the Ug99 lineage of the wheat stem rust pathogen through somatic hybridization.</title>
        <authorList>
            <person name="Li F."/>
            <person name="Upadhyaya N.M."/>
            <person name="Sperschneider J."/>
            <person name="Matny O."/>
            <person name="Nguyen-Phuc H."/>
            <person name="Mago R."/>
            <person name="Raley C."/>
            <person name="Miller M.E."/>
            <person name="Silverstein K.A.T."/>
            <person name="Henningsen E."/>
            <person name="Hirsch C.D."/>
            <person name="Visser B."/>
            <person name="Pretorius Z.A."/>
            <person name="Steffenson B.J."/>
            <person name="Schwessinger B."/>
            <person name="Dodds P.N."/>
            <person name="Figueroa M."/>
        </authorList>
    </citation>
    <scope>NUCLEOTIDE SEQUENCE [LARGE SCALE GENOMIC DNA]</scope>
    <source>
        <strain evidence="16">21-0</strain>
    </source>
</reference>
<feature type="compositionally biased region" description="Basic and acidic residues" evidence="14">
    <location>
        <begin position="331"/>
        <end position="350"/>
    </location>
</feature>
<dbReference type="PANTHER" id="PTHR11227">
    <property type="entry name" value="WD-REPEAT PROTEIN INTERACTING WITH PHOSPHOINOSIDES WIPI -RELATED"/>
    <property type="match status" value="1"/>
</dbReference>
<feature type="signal peptide" evidence="15">
    <location>
        <begin position="1"/>
        <end position="25"/>
    </location>
</feature>
<evidence type="ECO:0000256" key="5">
    <source>
        <dbReference type="ARBA" id="ARBA00022554"/>
    </source>
</evidence>
<keyword evidence="7" id="KW-0677">Repeat</keyword>
<feature type="compositionally biased region" description="Polar residues" evidence="14">
    <location>
        <begin position="652"/>
        <end position="670"/>
    </location>
</feature>
<feature type="compositionally biased region" description="Basic and acidic residues" evidence="14">
    <location>
        <begin position="247"/>
        <end position="264"/>
    </location>
</feature>
<evidence type="ECO:0000256" key="4">
    <source>
        <dbReference type="ARBA" id="ARBA00022448"/>
    </source>
</evidence>
<evidence type="ECO:0000256" key="8">
    <source>
        <dbReference type="ARBA" id="ARBA00022753"/>
    </source>
</evidence>
<feature type="region of interest" description="Disordered" evidence="14">
    <location>
        <begin position="580"/>
        <end position="602"/>
    </location>
</feature>
<sequence>MEVWLRSKHRQWLPLLAYICHVVRAFEGVPIHHGFQQDAKISPNLWTTPNYVSSDVVPEGYSIVQTAQPGVYPLMTRESCPLTDAEMYKHDYHPITLYTNYLVPNPQPKPLHENMLWLQHATIPFDPEFYEEMRRHRMKKRYANRAAANIRKIATQETASANSKALSDPVVSGGEYTKISGQPQVTKLPVPRTSVTNSVIPPPNFAVDGEKPMDIPVKALNPLAKSFHPDEPKNQVRPYIGFSKPSDTQEKVDRVVTRPRKELANIEPGPMSNSISGDATIFAKEKDKNESTSKELDPKDASTDQKTEPSRADLPPYDTELSGPNSVELKMPLDDPTFGKDTKLKSEKLSSPEIETVAPANEATASNAKAETQKILAPTPSNMKVAQDNQDVASSSADTPSDEDRSLKNPPHESGHSSTMTVPNKSDLTDKPDLVQENVNTPRIEVKDHFDAMDQSEFPKLYSPPRLETNTSKNQKTVITPEENYKTALLKKENVLVSKVKNTRAEKQKTKIYPGPHNRQLNDQTLKPNPVLANAWANAKHLTHERHSTVIKSVQKSYKEPEASPPLKILDSFRAIGASDAKDQPAIASSSGEIRNGRDPEEAIWRTHRKIVKADLDPKDTKNVVVQGLKEAYQEASDNQADVNPVTVNEVNSMDSQTSNPEHPVPSSTGKKYIQPEETNGSDLGSNETRDEIISESGPSKLEGLNDSEKLSDAKSSRRRKRKKKKNTSPKEIVDADWEFFKTLENEQNAQTSTEHQLRDAEGKPKDVEEHQGEGIHPEDEYQWNFRDLKVSSDDPGIKALTEIFINGPVFRELNTAFIPFPQIRDDYIYPGLPRPKTVCTPGKQSTIPPLETRLKEWKVQHVNKWKQLGLDLELMDCVLRYLQIKVATPHLSLDDLDDHTYEKLRSVWHGGPASMMKFMDLQLWMNGMMKSDEFHRRIKILAQQIAERTLVENWKAIKAYVLKNKELTPAEVKAIEKFYSLSVQFPNPFKDPPTKELRVPKGKEYTLRVIQQALGIDSSIFRPESITLDHLPEGNRVSNSKDELQFRIRYNGLGVKKVLGLIEMFNMEEGIGYSVYFTSPHDIIYFAADDLTEWGISPEQQWLRKHYPKEKVDEVSEFLVRTNIINNFSSITRNGLWVTGELLGARCARVVGWLTTGWHWQPCSHTSSHQNPKKPSSQQPTVNNQQQPPRNLEPAQPISNFMPGSSRPYDPNIKTTYKSDPSLLCVNFNQDYTCISVGTRSGYAITNCEPFGRVYGKADGAVGIMEMLFCTSLVAIVGTGDRPSYSTRKLQIINTKRQSMICELMFPTSVLAVKLNRRRLVVVLEEEIYVYDIGNMKLLQSFETYPNPSAVCALAPSSENSYLAYPSSLPLSEVSGPISNIPPPPDPSAMANHGDVLIYDAITLSVTNVIQAHKAPLAIISFNSTGTLMATASDKGTVIRVFSVPNGQKVLQFRRGSYSARIFSISFNCVSSLLAVSSDTDTVHIFKLVSRAQKSSSRKALGAGDRALSTGDLTDAPYEDDNESITSSSAGRYQGGRSDSGEGGQSSGYQAFIDKKRGSSISLGGSLRKKSFNIGRSLAGAAGGYLPNTITELWEPQRDFASLKLPTSGVRTVVAMSGLS</sequence>
<dbReference type="GO" id="GO:0034045">
    <property type="term" value="C:phagophore assembly site membrane"/>
    <property type="evidence" value="ECO:0007669"/>
    <property type="project" value="UniProtKB-SubCell"/>
</dbReference>
<feature type="compositionally biased region" description="Basic and acidic residues" evidence="14">
    <location>
        <begin position="707"/>
        <end position="716"/>
    </location>
</feature>
<dbReference type="Proteomes" id="UP000324748">
    <property type="component" value="Unassembled WGS sequence"/>
</dbReference>
<feature type="compositionally biased region" description="Polar residues" evidence="14">
    <location>
        <begin position="677"/>
        <end position="687"/>
    </location>
</feature>
<evidence type="ECO:0000256" key="10">
    <source>
        <dbReference type="ARBA" id="ARBA00023006"/>
    </source>
</evidence>
<dbReference type="GO" id="GO:0005774">
    <property type="term" value="C:vacuolar membrane"/>
    <property type="evidence" value="ECO:0007669"/>
    <property type="project" value="UniProtKB-SubCell"/>
</dbReference>
<feature type="compositionally biased region" description="Low complexity" evidence="14">
    <location>
        <begin position="1176"/>
        <end position="1190"/>
    </location>
</feature>
<dbReference type="InterPro" id="IPR015943">
    <property type="entry name" value="WD40/YVTN_repeat-like_dom_sf"/>
</dbReference>
<evidence type="ECO:0000256" key="1">
    <source>
        <dbReference type="ARBA" id="ARBA00004148"/>
    </source>
</evidence>
<keyword evidence="8" id="KW-0967">Endosome</keyword>
<evidence type="ECO:0000256" key="15">
    <source>
        <dbReference type="SAM" id="SignalP"/>
    </source>
</evidence>
<evidence type="ECO:0000256" key="9">
    <source>
        <dbReference type="ARBA" id="ARBA00022927"/>
    </source>
</evidence>
<dbReference type="InterPro" id="IPR048720">
    <property type="entry name" value="PROPPIN"/>
</dbReference>
<evidence type="ECO:0000256" key="11">
    <source>
        <dbReference type="ARBA" id="ARBA00023136"/>
    </source>
</evidence>
<keyword evidence="15" id="KW-0732">Signal</keyword>
<feature type="compositionally biased region" description="Basic and acidic residues" evidence="14">
    <location>
        <begin position="283"/>
        <end position="311"/>
    </location>
</feature>
<evidence type="ECO:0000256" key="12">
    <source>
        <dbReference type="ARBA" id="ARBA00025740"/>
    </source>
</evidence>